<organism evidence="1 2">
    <name type="scientific">Malonomonas rubra DSM 5091</name>
    <dbReference type="NCBI Taxonomy" id="1122189"/>
    <lineage>
        <taxon>Bacteria</taxon>
        <taxon>Pseudomonadati</taxon>
        <taxon>Thermodesulfobacteriota</taxon>
        <taxon>Desulfuromonadia</taxon>
        <taxon>Desulfuromonadales</taxon>
        <taxon>Geopsychrobacteraceae</taxon>
        <taxon>Malonomonas</taxon>
    </lineage>
</organism>
<protein>
    <submittedName>
        <fullName evidence="1">Uncharacterized protein</fullName>
    </submittedName>
</protein>
<proteinExistence type="predicted"/>
<name>A0A1M6FNF7_MALRU</name>
<dbReference type="AlphaFoldDB" id="A0A1M6FNF7"/>
<dbReference type="STRING" id="1122189.SAMN02745165_01354"/>
<sequence>MNAECLINLSQAVAHGSLRRVKNYRTEQQGVVVQVMGEGLTVNIGSDTEVWGYQDCEEVSIQ</sequence>
<dbReference type="EMBL" id="FQZT01000003">
    <property type="protein sequence ID" value="SHI99288.1"/>
    <property type="molecule type" value="Genomic_DNA"/>
</dbReference>
<dbReference type="Proteomes" id="UP000184171">
    <property type="component" value="Unassembled WGS sequence"/>
</dbReference>
<reference evidence="1 2" key="1">
    <citation type="submission" date="2016-11" db="EMBL/GenBank/DDBJ databases">
        <authorList>
            <person name="Jaros S."/>
            <person name="Januszkiewicz K."/>
            <person name="Wedrychowicz H."/>
        </authorList>
    </citation>
    <scope>NUCLEOTIDE SEQUENCE [LARGE SCALE GENOMIC DNA]</scope>
    <source>
        <strain evidence="1 2">DSM 5091</strain>
    </source>
</reference>
<evidence type="ECO:0000313" key="1">
    <source>
        <dbReference type="EMBL" id="SHI99288.1"/>
    </source>
</evidence>
<accession>A0A1M6FNF7</accession>
<evidence type="ECO:0000313" key="2">
    <source>
        <dbReference type="Proteomes" id="UP000184171"/>
    </source>
</evidence>
<gene>
    <name evidence="1" type="ORF">SAMN02745165_01354</name>
</gene>
<keyword evidence="2" id="KW-1185">Reference proteome</keyword>
<dbReference type="RefSeq" id="WP_072907041.1">
    <property type="nucleotide sequence ID" value="NZ_FQZT01000003.1"/>
</dbReference>